<dbReference type="AlphaFoldDB" id="A0A7C3C386"/>
<dbReference type="EMBL" id="DRNH01000304">
    <property type="protein sequence ID" value="HFB54204.1"/>
    <property type="molecule type" value="Genomic_DNA"/>
</dbReference>
<protein>
    <submittedName>
        <fullName evidence="1">Uncharacterized protein</fullName>
    </submittedName>
</protein>
<accession>A0A7C3C386</accession>
<proteinExistence type="predicted"/>
<sequence length="68" mass="8035">MAKKKKAIELTQKQLEFTENETTYKLIRFKPENMTLDVIRYEQGEKLGEFNIPFAHLPKALKKIIKPN</sequence>
<dbReference type="Proteomes" id="UP000886390">
    <property type="component" value="Unassembled WGS sequence"/>
</dbReference>
<organism evidence="1">
    <name type="scientific">Sulfurimonas autotrophica</name>
    <dbReference type="NCBI Taxonomy" id="202747"/>
    <lineage>
        <taxon>Bacteria</taxon>
        <taxon>Pseudomonadati</taxon>
        <taxon>Campylobacterota</taxon>
        <taxon>Epsilonproteobacteria</taxon>
        <taxon>Campylobacterales</taxon>
        <taxon>Sulfurimonadaceae</taxon>
        <taxon>Sulfurimonas</taxon>
    </lineage>
</organism>
<reference evidence="1" key="1">
    <citation type="journal article" date="2020" name="mSystems">
        <title>Genome- and Community-Level Interaction Insights into Carbon Utilization and Element Cycling Functions of Hydrothermarchaeota in Hydrothermal Sediment.</title>
        <authorList>
            <person name="Zhou Z."/>
            <person name="Liu Y."/>
            <person name="Xu W."/>
            <person name="Pan J."/>
            <person name="Luo Z.H."/>
            <person name="Li M."/>
        </authorList>
    </citation>
    <scope>NUCLEOTIDE SEQUENCE [LARGE SCALE GENOMIC DNA]</scope>
    <source>
        <strain evidence="1">HyVt-507</strain>
    </source>
</reference>
<name>A0A7C3C386_9BACT</name>
<evidence type="ECO:0000313" key="1">
    <source>
        <dbReference type="EMBL" id="HFB54204.1"/>
    </source>
</evidence>
<comment type="caution">
    <text evidence="1">The sequence shown here is derived from an EMBL/GenBank/DDBJ whole genome shotgun (WGS) entry which is preliminary data.</text>
</comment>
<gene>
    <name evidence="1" type="ORF">ENJ67_05660</name>
</gene>